<dbReference type="CDD" id="cd00170">
    <property type="entry name" value="SEC14"/>
    <property type="match status" value="1"/>
</dbReference>
<dbReference type="GO" id="GO:0016020">
    <property type="term" value="C:membrane"/>
    <property type="evidence" value="ECO:0007669"/>
    <property type="project" value="TreeGrafter"/>
</dbReference>
<dbReference type="SMART" id="SM00516">
    <property type="entry name" value="SEC14"/>
    <property type="match status" value="1"/>
</dbReference>
<dbReference type="InterPro" id="IPR001251">
    <property type="entry name" value="CRAL-TRIO_dom"/>
</dbReference>
<protein>
    <recommendedName>
        <fullName evidence="1">CRAL-TRIO domain-containing protein</fullName>
    </recommendedName>
</protein>
<organism evidence="2 3">
    <name type="scientific">Laodelphax striatellus</name>
    <name type="common">Small brown planthopper</name>
    <name type="synonym">Delphax striatella</name>
    <dbReference type="NCBI Taxonomy" id="195883"/>
    <lineage>
        <taxon>Eukaryota</taxon>
        <taxon>Metazoa</taxon>
        <taxon>Ecdysozoa</taxon>
        <taxon>Arthropoda</taxon>
        <taxon>Hexapoda</taxon>
        <taxon>Insecta</taxon>
        <taxon>Pterygota</taxon>
        <taxon>Neoptera</taxon>
        <taxon>Paraneoptera</taxon>
        <taxon>Hemiptera</taxon>
        <taxon>Auchenorrhyncha</taxon>
        <taxon>Fulgoroidea</taxon>
        <taxon>Delphacidae</taxon>
        <taxon>Criomorphinae</taxon>
        <taxon>Laodelphax</taxon>
    </lineage>
</organism>
<dbReference type="SUPFAM" id="SSF46938">
    <property type="entry name" value="CRAL/TRIO N-terminal domain"/>
    <property type="match status" value="1"/>
</dbReference>
<dbReference type="PANTHER" id="PTHR10174:SF213">
    <property type="entry name" value="CRAL-TRIO DOMAIN-CONTAINING PROTEIN"/>
    <property type="match status" value="1"/>
</dbReference>
<dbReference type="SMR" id="A0A482WUU2"/>
<dbReference type="Gene3D" id="3.40.525.10">
    <property type="entry name" value="CRAL-TRIO lipid binding domain"/>
    <property type="match status" value="1"/>
</dbReference>
<feature type="domain" description="CRAL-TRIO" evidence="1">
    <location>
        <begin position="108"/>
        <end position="268"/>
    </location>
</feature>
<dbReference type="EMBL" id="QKKF02024593">
    <property type="protein sequence ID" value="RZF37375.1"/>
    <property type="molecule type" value="Genomic_DNA"/>
</dbReference>
<dbReference type="Proteomes" id="UP000291343">
    <property type="component" value="Unassembled WGS sequence"/>
</dbReference>
<proteinExistence type="predicted"/>
<accession>A0A482WUU2</accession>
<gene>
    <name evidence="2" type="ORF">LSTR_LSTR009726</name>
</gene>
<dbReference type="InParanoid" id="A0A482WUU2"/>
<evidence type="ECO:0000313" key="2">
    <source>
        <dbReference type="EMBL" id="RZF37375.1"/>
    </source>
</evidence>
<dbReference type="InterPro" id="IPR036865">
    <property type="entry name" value="CRAL-TRIO_dom_sf"/>
</dbReference>
<reference evidence="2 3" key="1">
    <citation type="journal article" date="2017" name="Gigascience">
        <title>Genome sequence of the small brown planthopper, Laodelphax striatellus.</title>
        <authorList>
            <person name="Zhu J."/>
            <person name="Jiang F."/>
            <person name="Wang X."/>
            <person name="Yang P."/>
            <person name="Bao Y."/>
            <person name="Zhao W."/>
            <person name="Wang W."/>
            <person name="Lu H."/>
            <person name="Wang Q."/>
            <person name="Cui N."/>
            <person name="Li J."/>
            <person name="Chen X."/>
            <person name="Luo L."/>
            <person name="Yu J."/>
            <person name="Kang L."/>
            <person name="Cui F."/>
        </authorList>
    </citation>
    <scope>NUCLEOTIDE SEQUENCE [LARGE SCALE GENOMIC DNA]</scope>
    <source>
        <strain evidence="2">Lst14</strain>
    </source>
</reference>
<name>A0A482WUU2_LAOST</name>
<evidence type="ECO:0000259" key="1">
    <source>
        <dbReference type="PROSITE" id="PS50191"/>
    </source>
</evidence>
<dbReference type="AlphaFoldDB" id="A0A482WUU2"/>
<dbReference type="PROSITE" id="PS50191">
    <property type="entry name" value="CRAL_TRIO"/>
    <property type="match status" value="1"/>
</dbReference>
<dbReference type="PANTHER" id="PTHR10174">
    <property type="entry name" value="ALPHA-TOCOPHEROL TRANSFER PROTEIN-RELATED"/>
    <property type="match status" value="1"/>
</dbReference>
<keyword evidence="3" id="KW-1185">Reference proteome</keyword>
<sequence>MPIIESYMKSECSNLANNSVADMKVEPITADEEYMKNPDLKKEEIAELKKWMKTQPHLPQNVTDEQLILFHHSCYYDMDATKSCIEVYYTTRTNTPEFFNNRDILRPELQHALKILHYNCLPVKDPNGYQIIYHKLQQFEAGKYTFNDGVKVLSMAIDACLSVEGTVPGYIFLFDMKGVRLGHLTRLSISSLRKFFLYLQEGMPVRLKAIHVLNTHSLIDKILMLVRPFMKKELMKMIHFHTDLQPVYEALSTKCLQKEYGGELESIDELHEKFESWMKNLRPYFKEEEKFRNDEKKRITDKKGKHSYQEQDLSLQNLCID</sequence>
<dbReference type="PRINTS" id="PR00180">
    <property type="entry name" value="CRETINALDHBP"/>
</dbReference>
<dbReference type="SUPFAM" id="SSF52087">
    <property type="entry name" value="CRAL/TRIO domain"/>
    <property type="match status" value="1"/>
</dbReference>
<evidence type="ECO:0000313" key="3">
    <source>
        <dbReference type="Proteomes" id="UP000291343"/>
    </source>
</evidence>
<dbReference type="GO" id="GO:1902936">
    <property type="term" value="F:phosphatidylinositol bisphosphate binding"/>
    <property type="evidence" value="ECO:0007669"/>
    <property type="project" value="TreeGrafter"/>
</dbReference>
<comment type="caution">
    <text evidence="2">The sequence shown here is derived from an EMBL/GenBank/DDBJ whole genome shotgun (WGS) entry which is preliminary data.</text>
</comment>
<dbReference type="InterPro" id="IPR036273">
    <property type="entry name" value="CRAL/TRIO_N_dom_sf"/>
</dbReference>
<dbReference type="OrthoDB" id="6736570at2759"/>
<dbReference type="Pfam" id="PF00650">
    <property type="entry name" value="CRAL_TRIO"/>
    <property type="match status" value="1"/>
</dbReference>